<name>A0A507ECQ8_9FUNG</name>
<feature type="compositionally biased region" description="Basic and acidic residues" evidence="5">
    <location>
        <begin position="1086"/>
        <end position="1098"/>
    </location>
</feature>
<feature type="compositionally biased region" description="Basic and acidic residues" evidence="5">
    <location>
        <begin position="142"/>
        <end position="153"/>
    </location>
</feature>
<feature type="compositionally biased region" description="Low complexity" evidence="5">
    <location>
        <begin position="22"/>
        <end position="39"/>
    </location>
</feature>
<feature type="compositionally biased region" description="Polar residues" evidence="5">
    <location>
        <begin position="154"/>
        <end position="169"/>
    </location>
</feature>
<dbReference type="InterPro" id="IPR046733">
    <property type="entry name" value="DUF6625"/>
</dbReference>
<accession>A0A507ECQ8</accession>
<evidence type="ECO:0000256" key="5">
    <source>
        <dbReference type="SAM" id="MobiDB-lite"/>
    </source>
</evidence>
<sequence>MNELDLLLKELDKAARSKPSIPRSSSTRTGLSTGPLLGLASGRPSVSGAASNARTEGKELDGLVKDLTDLKGLVGGETLRSAPMPTRQDQEGREQRTTAEPAHTHATSQLDRLMGDLSIEVENGRGSPQNSLPRQPSPPAHPEFERRAERRSDQTFQSRDAQSDRTFSPSPDPYRGEQNGQQGFPSNASTAFNASHDMPPMASHHALLSHKPSMSNLHQQGPPQPGGVQRSGSISQQTQQPTPQPLPRSNSISHETRQLSMDRPPPSIDPPNNSSSNISGNAFGQRDGPPLPAAIGQGSRPSLTQPPSVQPSTSPHMIHDSRRPSETTRPPPSVINAPMIAPMSSGLFAQGNPASKICGHCNNAISGPIVNAMGRTFHPEHFKCHDCARQLGHGRFFEKEGNAYCEGCWQKNLPKCGYCSGFIMELSASIGIRITSSVRSAGNCFHPEPDFWRKMGWPTAKTTISTFLRCVAGDAERASLGNLCRPAEKNGTWDALLVRTANNLSQPAHSMNNSANHTAQPTTLFAAAPIPARRLKQQGPKPNSAPAAKNTLPPAAAPPRSSRLAAKSGIRTVSPALTALESWIPKEEVRRMGPRGEKKMDDNTVVIAIMGHLLPQQQQRAPLRGTLFNFNRRLRLTRLKLVAFFLALPAAFLVWDLGPSPPSGLWAEPNLTSHASFPLPGSTGHNFNTPRLTLTHPPKQPKPLCVIAVWEKGPLPEYVRASLDSFGAAATRNPYADLYLFVPPSLSLKAVQDLYASTKPAPWPANVHVVDIGHVNPEWRTTGWTGFLTHQLCQLYGYRLRSTLCQTLKESIERKVANGGATMVNMRPAYGDLFAPWINPTRCSSWGWADLDTIWGDIGSLLNAPFLNRHTDVFTVSFGDDERVYTRGQLTVFNHAKQTHPEVLNSVWRKCSELATITAATAFFNLRVWTALDEGCAADAVIKSGKTFTVVPLQLAAGSRDSVLIRLERGILYSCYSARATARARDDCRNRIDEITTHQVAQNAGRNRPSPFAAPYAQSIPITLSQPKTSAQMCAHWLPINAQWCAKSTAAHDRSAWWAQVVNTDSQRHPALPKSKSLKFSYPRDLQPDHNDNDHGYGDEDDATIYNDDGTVVQIDVMEFAVVHFQNWKRNYKRIMYPPHINANTLAEGRAAIEVYEDADGIHMEAVDLVY</sequence>
<dbReference type="AlphaFoldDB" id="A0A507ECQ8"/>
<evidence type="ECO:0000259" key="6">
    <source>
        <dbReference type="PROSITE" id="PS50023"/>
    </source>
</evidence>
<feature type="compositionally biased region" description="Low complexity" evidence="5">
    <location>
        <begin position="270"/>
        <end position="279"/>
    </location>
</feature>
<feature type="region of interest" description="Disordered" evidence="5">
    <location>
        <begin position="535"/>
        <end position="564"/>
    </location>
</feature>
<dbReference type="PROSITE" id="PS00478">
    <property type="entry name" value="LIM_DOMAIN_1"/>
    <property type="match status" value="1"/>
</dbReference>
<gene>
    <name evidence="7" type="ORF">PhCBS80983_g01556</name>
</gene>
<dbReference type="FunFam" id="2.10.110.10:FF:000009">
    <property type="entry name" value="Paxillin isoform 1"/>
    <property type="match status" value="1"/>
</dbReference>
<dbReference type="Pfam" id="PF20330">
    <property type="entry name" value="DUF6625"/>
    <property type="match status" value="1"/>
</dbReference>
<feature type="compositionally biased region" description="Basic and acidic residues" evidence="5">
    <location>
        <begin position="88"/>
        <end position="97"/>
    </location>
</feature>
<evidence type="ECO:0000256" key="1">
    <source>
        <dbReference type="ARBA" id="ARBA00022723"/>
    </source>
</evidence>
<feature type="region of interest" description="Disordered" evidence="5">
    <location>
        <begin position="121"/>
        <end position="339"/>
    </location>
</feature>
<dbReference type="Pfam" id="PF00412">
    <property type="entry name" value="LIM"/>
    <property type="match status" value="1"/>
</dbReference>
<dbReference type="InterPro" id="IPR001781">
    <property type="entry name" value="Znf_LIM"/>
</dbReference>
<evidence type="ECO:0000256" key="4">
    <source>
        <dbReference type="PROSITE-ProRule" id="PRU00125"/>
    </source>
</evidence>
<protein>
    <recommendedName>
        <fullName evidence="6">LIM zinc-binding domain-containing protein</fullName>
    </recommendedName>
</protein>
<feature type="compositionally biased region" description="Basic and acidic residues" evidence="5">
    <location>
        <begin position="317"/>
        <end position="326"/>
    </location>
</feature>
<dbReference type="GO" id="GO:0046872">
    <property type="term" value="F:metal ion binding"/>
    <property type="evidence" value="ECO:0007669"/>
    <property type="project" value="UniProtKB-KW"/>
</dbReference>
<evidence type="ECO:0000313" key="7">
    <source>
        <dbReference type="EMBL" id="TPX60840.1"/>
    </source>
</evidence>
<feature type="region of interest" description="Disordered" evidence="5">
    <location>
        <begin position="75"/>
        <end position="107"/>
    </location>
</feature>
<dbReference type="Gene3D" id="2.10.110.10">
    <property type="entry name" value="Cysteine Rich Protein"/>
    <property type="match status" value="1"/>
</dbReference>
<dbReference type="SMART" id="SM00132">
    <property type="entry name" value="LIM"/>
    <property type="match status" value="1"/>
</dbReference>
<comment type="caution">
    <text evidence="7">The sequence shown here is derived from an EMBL/GenBank/DDBJ whole genome shotgun (WGS) entry which is preliminary data.</text>
</comment>
<dbReference type="PANTHER" id="PTHR24216">
    <property type="entry name" value="PAXILLIN-RELATED"/>
    <property type="match status" value="1"/>
</dbReference>
<evidence type="ECO:0000256" key="2">
    <source>
        <dbReference type="ARBA" id="ARBA00022833"/>
    </source>
</evidence>
<dbReference type="STRING" id="109895.A0A507ECQ8"/>
<organism evidence="7 8">
    <name type="scientific">Powellomyces hirtus</name>
    <dbReference type="NCBI Taxonomy" id="109895"/>
    <lineage>
        <taxon>Eukaryota</taxon>
        <taxon>Fungi</taxon>
        <taxon>Fungi incertae sedis</taxon>
        <taxon>Chytridiomycota</taxon>
        <taxon>Chytridiomycota incertae sedis</taxon>
        <taxon>Chytridiomycetes</taxon>
        <taxon>Spizellomycetales</taxon>
        <taxon>Powellomycetaceae</taxon>
        <taxon>Powellomyces</taxon>
    </lineage>
</organism>
<dbReference type="Proteomes" id="UP000318582">
    <property type="component" value="Unassembled WGS sequence"/>
</dbReference>
<keyword evidence="8" id="KW-1185">Reference proteome</keyword>
<dbReference type="SUPFAM" id="SSF57716">
    <property type="entry name" value="Glucocorticoid receptor-like (DNA-binding domain)"/>
    <property type="match status" value="2"/>
</dbReference>
<keyword evidence="3 4" id="KW-0440">LIM domain</keyword>
<feature type="compositionally biased region" description="Low complexity" evidence="5">
    <location>
        <begin position="552"/>
        <end position="564"/>
    </location>
</feature>
<feature type="region of interest" description="Disordered" evidence="5">
    <location>
        <begin position="1068"/>
        <end position="1102"/>
    </location>
</feature>
<dbReference type="EMBL" id="QEAQ01000012">
    <property type="protein sequence ID" value="TPX60840.1"/>
    <property type="molecule type" value="Genomic_DNA"/>
</dbReference>
<keyword evidence="2 4" id="KW-0862">Zinc</keyword>
<proteinExistence type="predicted"/>
<feature type="compositionally biased region" description="Low complexity" evidence="5">
    <location>
        <begin position="301"/>
        <end position="315"/>
    </location>
</feature>
<feature type="domain" description="LIM zinc-binding" evidence="6">
    <location>
        <begin position="356"/>
        <end position="415"/>
    </location>
</feature>
<evidence type="ECO:0000256" key="3">
    <source>
        <dbReference type="ARBA" id="ARBA00023038"/>
    </source>
</evidence>
<feature type="compositionally biased region" description="Polar residues" evidence="5">
    <location>
        <begin position="178"/>
        <end position="193"/>
    </location>
</feature>
<feature type="region of interest" description="Disordered" evidence="5">
    <location>
        <begin position="14"/>
        <end position="57"/>
    </location>
</feature>
<reference evidence="7 8" key="1">
    <citation type="journal article" date="2019" name="Sci. Rep.">
        <title>Comparative genomics of chytrid fungi reveal insights into the obligate biotrophic and pathogenic lifestyle of Synchytrium endobioticum.</title>
        <authorList>
            <person name="van de Vossenberg B.T.L.H."/>
            <person name="Warris S."/>
            <person name="Nguyen H.D.T."/>
            <person name="van Gent-Pelzer M.P.E."/>
            <person name="Joly D.L."/>
            <person name="van de Geest H.C."/>
            <person name="Bonants P.J.M."/>
            <person name="Smith D.S."/>
            <person name="Levesque C.A."/>
            <person name="van der Lee T.A.J."/>
        </authorList>
    </citation>
    <scope>NUCLEOTIDE SEQUENCE [LARGE SCALE GENOMIC DNA]</scope>
    <source>
        <strain evidence="7 8">CBS 809.83</strain>
    </source>
</reference>
<keyword evidence="1 4" id="KW-0479">Metal-binding</keyword>
<evidence type="ECO:0000313" key="8">
    <source>
        <dbReference type="Proteomes" id="UP000318582"/>
    </source>
</evidence>
<dbReference type="CDD" id="cd08368">
    <property type="entry name" value="LIM"/>
    <property type="match status" value="1"/>
</dbReference>
<dbReference type="PROSITE" id="PS50023">
    <property type="entry name" value="LIM_DOMAIN_2"/>
    <property type="match status" value="1"/>
</dbReference>